<dbReference type="RefSeq" id="WP_147927145.1">
    <property type="nucleotide sequence ID" value="NZ_VKAC01000008.1"/>
</dbReference>
<feature type="transmembrane region" description="Helical" evidence="2">
    <location>
        <begin position="112"/>
        <end position="138"/>
    </location>
</feature>
<keyword evidence="2" id="KW-1133">Transmembrane helix</keyword>
<evidence type="ECO:0000256" key="1">
    <source>
        <dbReference type="SAM" id="MobiDB-lite"/>
    </source>
</evidence>
<comment type="caution">
    <text evidence="3">The sequence shown here is derived from an EMBL/GenBank/DDBJ whole genome shotgun (WGS) entry which is preliminary data.</text>
</comment>
<evidence type="ECO:0000256" key="2">
    <source>
        <dbReference type="SAM" id="Phobius"/>
    </source>
</evidence>
<reference evidence="3 4" key="1">
    <citation type="submission" date="2019-07" db="EMBL/GenBank/DDBJ databases">
        <title>Quadrisphaera sp. strain DD2A genome sequencing and assembly.</title>
        <authorList>
            <person name="Kim I."/>
        </authorList>
    </citation>
    <scope>NUCLEOTIDE SEQUENCE [LARGE SCALE GENOMIC DNA]</scope>
    <source>
        <strain evidence="3 4">DD2A</strain>
    </source>
</reference>
<keyword evidence="2" id="KW-0472">Membrane</keyword>
<feature type="compositionally biased region" description="Low complexity" evidence="1">
    <location>
        <begin position="9"/>
        <end position="19"/>
    </location>
</feature>
<proteinExistence type="predicted"/>
<dbReference type="NCBIfam" id="NF038353">
    <property type="entry name" value="FxLYD_dom"/>
    <property type="match status" value="1"/>
</dbReference>
<organism evidence="3 4">
    <name type="scientific">Quadrisphaera setariae</name>
    <dbReference type="NCBI Taxonomy" id="2593304"/>
    <lineage>
        <taxon>Bacteria</taxon>
        <taxon>Bacillati</taxon>
        <taxon>Actinomycetota</taxon>
        <taxon>Actinomycetes</taxon>
        <taxon>Kineosporiales</taxon>
        <taxon>Kineosporiaceae</taxon>
        <taxon>Quadrisphaera</taxon>
    </lineage>
</organism>
<feature type="region of interest" description="Disordered" evidence="1">
    <location>
        <begin position="1"/>
        <end position="58"/>
    </location>
</feature>
<gene>
    <name evidence="3" type="ORF">FMM08_14880</name>
</gene>
<keyword evidence="2" id="KW-0812">Transmembrane</keyword>
<evidence type="ECO:0000313" key="4">
    <source>
        <dbReference type="Proteomes" id="UP000321234"/>
    </source>
</evidence>
<dbReference type="SUPFAM" id="SSF81995">
    <property type="entry name" value="beta-sandwich domain of Sec23/24"/>
    <property type="match status" value="1"/>
</dbReference>
<dbReference type="Proteomes" id="UP000321234">
    <property type="component" value="Unassembled WGS sequence"/>
</dbReference>
<dbReference type="OrthoDB" id="4285408at2"/>
<keyword evidence="4" id="KW-1185">Reference proteome</keyword>
<evidence type="ECO:0000313" key="3">
    <source>
        <dbReference type="EMBL" id="TXR55569.1"/>
    </source>
</evidence>
<feature type="compositionally biased region" description="Low complexity" evidence="1">
    <location>
        <begin position="32"/>
        <end position="58"/>
    </location>
</feature>
<dbReference type="AlphaFoldDB" id="A0A5C8ZE47"/>
<sequence length="268" mass="27002">MSDPTSRYPEQPQNPEQQPAYVPPPGYEEYAPRQQAPYAGQQQPYQQGPQQPYQQGYSQPYQQGYQGAPVRPTSVVAVIGLVLAFLLSPIGVVVSAFGIADTRGGRKAGRGLAIAGVVVGALGTVLWVLAIVAAVVFVQRSVETVSGLSTAFPSGLPSELPSGLPTDLGGVLGGEDASADVVVDSCSSTVGGVATGSVSVTNSTDADASYVVTLVALNASGEEVGDLYAAVGPVSAGQSAEGQAAGFVDGDQDVASCEVSAAVRSAAG</sequence>
<accession>A0A5C8ZE47</accession>
<dbReference type="InterPro" id="IPR047676">
    <property type="entry name" value="FxLYD_dom"/>
</dbReference>
<name>A0A5C8ZE47_9ACTN</name>
<protein>
    <submittedName>
        <fullName evidence="3">DUF4190 domain-containing protein</fullName>
    </submittedName>
</protein>
<dbReference type="EMBL" id="VKAC01000008">
    <property type="protein sequence ID" value="TXR55569.1"/>
    <property type="molecule type" value="Genomic_DNA"/>
</dbReference>
<feature type="transmembrane region" description="Helical" evidence="2">
    <location>
        <begin position="75"/>
        <end position="100"/>
    </location>
</feature>